<keyword evidence="1" id="KW-0472">Membrane</keyword>
<dbReference type="EMBL" id="KV427606">
    <property type="protein sequence ID" value="KZT12100.1"/>
    <property type="molecule type" value="Genomic_DNA"/>
</dbReference>
<keyword evidence="1" id="KW-0812">Transmembrane</keyword>
<reference evidence="2 3" key="1">
    <citation type="journal article" date="2016" name="Mol. Biol. Evol.">
        <title>Comparative Genomics of Early-Diverging Mushroom-Forming Fungi Provides Insights into the Origins of Lignocellulose Decay Capabilities.</title>
        <authorList>
            <person name="Nagy L.G."/>
            <person name="Riley R."/>
            <person name="Tritt A."/>
            <person name="Adam C."/>
            <person name="Daum C."/>
            <person name="Floudas D."/>
            <person name="Sun H."/>
            <person name="Yadav J.S."/>
            <person name="Pangilinan J."/>
            <person name="Larsson K.H."/>
            <person name="Matsuura K."/>
            <person name="Barry K."/>
            <person name="Labutti K."/>
            <person name="Kuo R."/>
            <person name="Ohm R.A."/>
            <person name="Bhattacharya S.S."/>
            <person name="Shirouzu T."/>
            <person name="Yoshinaga Y."/>
            <person name="Martin F.M."/>
            <person name="Grigoriev I.V."/>
            <person name="Hibbett D.S."/>
        </authorList>
    </citation>
    <scope>NUCLEOTIDE SEQUENCE [LARGE SCALE GENOMIC DNA]</scope>
    <source>
        <strain evidence="2 3">93-53</strain>
    </source>
</reference>
<dbReference type="AlphaFoldDB" id="A0A165HRU6"/>
<gene>
    <name evidence="2" type="ORF">LAESUDRAFT_710577</name>
</gene>
<dbReference type="InParanoid" id="A0A165HRU6"/>
<accession>A0A165HRU6</accession>
<dbReference type="GeneID" id="63823805"/>
<feature type="transmembrane region" description="Helical" evidence="1">
    <location>
        <begin position="73"/>
        <end position="91"/>
    </location>
</feature>
<proteinExistence type="predicted"/>
<protein>
    <submittedName>
        <fullName evidence="2">Uncharacterized protein</fullName>
    </submittedName>
</protein>
<evidence type="ECO:0000313" key="2">
    <source>
        <dbReference type="EMBL" id="KZT12100.1"/>
    </source>
</evidence>
<dbReference type="RefSeq" id="XP_040769748.1">
    <property type="nucleotide sequence ID" value="XM_040906776.1"/>
</dbReference>
<dbReference type="Proteomes" id="UP000076871">
    <property type="component" value="Unassembled WGS sequence"/>
</dbReference>
<evidence type="ECO:0000256" key="1">
    <source>
        <dbReference type="SAM" id="Phobius"/>
    </source>
</evidence>
<keyword evidence="3" id="KW-1185">Reference proteome</keyword>
<organism evidence="2 3">
    <name type="scientific">Laetiporus sulphureus 93-53</name>
    <dbReference type="NCBI Taxonomy" id="1314785"/>
    <lineage>
        <taxon>Eukaryota</taxon>
        <taxon>Fungi</taxon>
        <taxon>Dikarya</taxon>
        <taxon>Basidiomycota</taxon>
        <taxon>Agaricomycotina</taxon>
        <taxon>Agaricomycetes</taxon>
        <taxon>Polyporales</taxon>
        <taxon>Laetiporus</taxon>
    </lineage>
</organism>
<sequence>MPATADDAQHGYCYPQGWQRAVYIYSLLSTCLWNMDSFSESVQTALVYLLVIFASNIAAESNTLMRKAQRKEGLLWFCCMVTSGLVSPVIHPHMGVPMIIMSYSLERDHASAHH</sequence>
<name>A0A165HRU6_9APHY</name>
<evidence type="ECO:0000313" key="3">
    <source>
        <dbReference type="Proteomes" id="UP000076871"/>
    </source>
</evidence>
<keyword evidence="1" id="KW-1133">Transmembrane helix</keyword>
<feature type="transmembrane region" description="Helical" evidence="1">
    <location>
        <begin position="42"/>
        <end position="61"/>
    </location>
</feature>